<feature type="compositionally biased region" description="Low complexity" evidence="2">
    <location>
        <begin position="252"/>
        <end position="267"/>
    </location>
</feature>
<name>A0A0D2EUX7_9EURO</name>
<accession>A0A0D2EUX7</accession>
<dbReference type="RefSeq" id="XP_013319139.1">
    <property type="nucleotide sequence ID" value="XM_013463685.1"/>
</dbReference>
<feature type="compositionally biased region" description="Acidic residues" evidence="2">
    <location>
        <begin position="195"/>
        <end position="212"/>
    </location>
</feature>
<feature type="domain" description="RING-type" evidence="3">
    <location>
        <begin position="275"/>
        <end position="321"/>
    </location>
</feature>
<reference evidence="4 5" key="1">
    <citation type="submission" date="2015-01" db="EMBL/GenBank/DDBJ databases">
        <title>The Genome Sequence of Exophiala xenobiotica CBS118157.</title>
        <authorList>
            <consortium name="The Broad Institute Genomics Platform"/>
            <person name="Cuomo C."/>
            <person name="de Hoog S."/>
            <person name="Gorbushina A."/>
            <person name="Stielow B."/>
            <person name="Teixiera M."/>
            <person name="Abouelleil A."/>
            <person name="Chapman S.B."/>
            <person name="Priest M."/>
            <person name="Young S.K."/>
            <person name="Wortman J."/>
            <person name="Nusbaum C."/>
            <person name="Birren B."/>
        </authorList>
    </citation>
    <scope>NUCLEOTIDE SEQUENCE [LARGE SCALE GENOMIC DNA]</scope>
    <source>
        <strain evidence="4 5">CBS 118157</strain>
    </source>
</reference>
<dbReference type="OrthoDB" id="4120841at2759"/>
<evidence type="ECO:0000256" key="1">
    <source>
        <dbReference type="PROSITE-ProRule" id="PRU00175"/>
    </source>
</evidence>
<dbReference type="HOGENOM" id="CLU_081657_0_0_1"/>
<dbReference type="Proteomes" id="UP000054342">
    <property type="component" value="Unassembled WGS sequence"/>
</dbReference>
<dbReference type="GeneID" id="25324971"/>
<evidence type="ECO:0000313" key="4">
    <source>
        <dbReference type="EMBL" id="KIW58555.1"/>
    </source>
</evidence>
<sequence length="328" mass="36950">MITVESLCRDLRIKHPLDWPTCIGYGQKQPTCGNLAAKRNREEAAHLLEGIAENLTNGDSPRSVMDDLFRVAKLLHCVRNHQSQAEDKAKEWKRKLDRVVARGDGARQQRQSGSRRETDFDTSNSRRERRSVDTLASARDEDLVNELAQRYSSARRLIEAVVALTDDEHRARTSTIADLSFLYGLTLQRHHDAEGDSDSDSEDSDSDSEDSDSGFFGSDAESEEDDDPIATSTRVSYQRRQQRRSPAPSPPSVSSTSSSNASSSSRRSAASESKCGICLNRLRSRDDKWRCTTCHNATHADCFDEWMANSREDNVRCIYCRSSIRARR</sequence>
<keyword evidence="1" id="KW-0479">Metal-binding</keyword>
<protein>
    <recommendedName>
        <fullName evidence="3">RING-type domain-containing protein</fullName>
    </recommendedName>
</protein>
<dbReference type="Gene3D" id="3.30.40.10">
    <property type="entry name" value="Zinc/RING finger domain, C3HC4 (zinc finger)"/>
    <property type="match status" value="1"/>
</dbReference>
<feature type="compositionally biased region" description="Basic and acidic residues" evidence="2">
    <location>
        <begin position="114"/>
        <end position="134"/>
    </location>
</feature>
<evidence type="ECO:0000313" key="5">
    <source>
        <dbReference type="Proteomes" id="UP000054342"/>
    </source>
</evidence>
<dbReference type="InterPro" id="IPR013083">
    <property type="entry name" value="Znf_RING/FYVE/PHD"/>
</dbReference>
<dbReference type="EMBL" id="KN847318">
    <property type="protein sequence ID" value="KIW58554.1"/>
    <property type="molecule type" value="Genomic_DNA"/>
</dbReference>
<dbReference type="STRING" id="348802.A0A0D2EUX7"/>
<dbReference type="InterPro" id="IPR001841">
    <property type="entry name" value="Znf_RING"/>
</dbReference>
<dbReference type="RefSeq" id="XP_013319138.1">
    <property type="nucleotide sequence ID" value="XM_013463684.1"/>
</dbReference>
<gene>
    <name evidence="4" type="ORF">PV05_03063</name>
</gene>
<dbReference type="SUPFAM" id="SSF57850">
    <property type="entry name" value="RING/U-box"/>
    <property type="match status" value="1"/>
</dbReference>
<dbReference type="PROSITE" id="PS50089">
    <property type="entry name" value="ZF_RING_2"/>
    <property type="match status" value="1"/>
</dbReference>
<keyword evidence="1" id="KW-0863">Zinc-finger</keyword>
<dbReference type="GO" id="GO:0008270">
    <property type="term" value="F:zinc ion binding"/>
    <property type="evidence" value="ECO:0007669"/>
    <property type="project" value="UniProtKB-KW"/>
</dbReference>
<evidence type="ECO:0000256" key="2">
    <source>
        <dbReference type="SAM" id="MobiDB-lite"/>
    </source>
</evidence>
<dbReference type="AlphaFoldDB" id="A0A0D2EUX7"/>
<organism evidence="4 5">
    <name type="scientific">Exophiala xenobiotica</name>
    <dbReference type="NCBI Taxonomy" id="348802"/>
    <lineage>
        <taxon>Eukaryota</taxon>
        <taxon>Fungi</taxon>
        <taxon>Dikarya</taxon>
        <taxon>Ascomycota</taxon>
        <taxon>Pezizomycotina</taxon>
        <taxon>Eurotiomycetes</taxon>
        <taxon>Chaetothyriomycetidae</taxon>
        <taxon>Chaetothyriales</taxon>
        <taxon>Herpotrichiellaceae</taxon>
        <taxon>Exophiala</taxon>
    </lineage>
</organism>
<feature type="region of interest" description="Disordered" evidence="2">
    <location>
        <begin position="100"/>
        <end position="134"/>
    </location>
</feature>
<dbReference type="EMBL" id="KN847318">
    <property type="protein sequence ID" value="KIW58555.1"/>
    <property type="molecule type" value="Genomic_DNA"/>
</dbReference>
<evidence type="ECO:0000259" key="3">
    <source>
        <dbReference type="PROSITE" id="PS50089"/>
    </source>
</evidence>
<proteinExistence type="predicted"/>
<keyword evidence="5" id="KW-1185">Reference proteome</keyword>
<feature type="region of interest" description="Disordered" evidence="2">
    <location>
        <begin position="191"/>
        <end position="267"/>
    </location>
</feature>
<dbReference type="CDD" id="cd16448">
    <property type="entry name" value="RING-H2"/>
    <property type="match status" value="1"/>
</dbReference>
<keyword evidence="1" id="KW-0862">Zinc</keyword>